<dbReference type="SMART" id="SM00490">
    <property type="entry name" value="HELICc"/>
    <property type="match status" value="1"/>
</dbReference>
<dbReference type="InterPro" id="IPR011545">
    <property type="entry name" value="DEAD/DEAH_box_helicase_dom"/>
</dbReference>
<dbReference type="PANTHER" id="PTHR30580:SF1">
    <property type="entry name" value="COMF OPERON PROTEIN 1"/>
    <property type="match status" value="1"/>
</dbReference>
<dbReference type="KEGG" id="wei:EQG49_05285"/>
<gene>
    <name evidence="6" type="ORF">EQG49_05285</name>
</gene>
<keyword evidence="2" id="KW-0067">ATP-binding</keyword>
<dbReference type="InterPro" id="IPR001650">
    <property type="entry name" value="Helicase_C-like"/>
</dbReference>
<evidence type="ECO:0000313" key="7">
    <source>
        <dbReference type="Proteomes" id="UP000292886"/>
    </source>
</evidence>
<dbReference type="CDD" id="cd18785">
    <property type="entry name" value="SF2_C"/>
    <property type="match status" value="1"/>
</dbReference>
<dbReference type="InterPro" id="IPR014001">
    <property type="entry name" value="Helicase_ATP-bd"/>
</dbReference>
<accession>A0A4P6YTD3</accession>
<evidence type="ECO:0000259" key="4">
    <source>
        <dbReference type="PROSITE" id="PS51192"/>
    </source>
</evidence>
<protein>
    <submittedName>
        <fullName evidence="6">DEAD/DEAH box helicase</fullName>
    </submittedName>
</protein>
<dbReference type="EMBL" id="CP037940">
    <property type="protein sequence ID" value="QBO35913.1"/>
    <property type="molecule type" value="Genomic_DNA"/>
</dbReference>
<dbReference type="GO" id="GO:0006270">
    <property type="term" value="P:DNA replication initiation"/>
    <property type="evidence" value="ECO:0007669"/>
    <property type="project" value="TreeGrafter"/>
</dbReference>
<sequence length="447" mass="50666">MEIQDFYGRLVPTNQISKAEYEKFALVVTRLTTFIGSRCRRCNTKHVRDWRIPNGAKYCGACIGLGRISDNEEFWTITEPNQFVNPQPLTWEGQLTEQQQRVVTEVMGHQGNHLVWAVTGAGKTEMLFPIIEQALQQRKRVAVVAPRVDVVIELAPRLQAAFATTSMTVLHGRQTEPYAYTQLVLGTTHQLLRFRDAFDLLIIDEVDSFPFIGEPMLHVAARAAVKESGRTLYLSATPDHRTRAKKLTTSYLPLRFHGHLLPMIVEKTVGNWRNQVKRNQLPRRLVRQLQTYQKTGQRFLLFVPTVADLLPIAALIQKYCPVLEILTVHAKDEARLTKVQTMRDHNVQGLLTTTILERGVTFPDIDVLILGADDQTFSPNALVQIAGRAGRKPSRPTGLVMALVSSKSWRVWSARQQIIKMNHRGQQLQLIAQQKRSEVIGEASDEL</sequence>
<dbReference type="GO" id="GO:0005524">
    <property type="term" value="F:ATP binding"/>
    <property type="evidence" value="ECO:0007669"/>
    <property type="project" value="UniProtKB-KW"/>
</dbReference>
<evidence type="ECO:0000256" key="2">
    <source>
        <dbReference type="ARBA" id="ARBA00022840"/>
    </source>
</evidence>
<evidence type="ECO:0000259" key="5">
    <source>
        <dbReference type="PROSITE" id="PS51194"/>
    </source>
</evidence>
<organism evidence="6 7">
    <name type="scientific">Periweissella cryptocerci</name>
    <dbReference type="NCBI Taxonomy" id="2506420"/>
    <lineage>
        <taxon>Bacteria</taxon>
        <taxon>Bacillati</taxon>
        <taxon>Bacillota</taxon>
        <taxon>Bacilli</taxon>
        <taxon>Lactobacillales</taxon>
        <taxon>Lactobacillaceae</taxon>
        <taxon>Periweissella</taxon>
    </lineage>
</organism>
<keyword evidence="1" id="KW-0547">Nucleotide-binding</keyword>
<keyword evidence="6" id="KW-0378">Hydrolase</keyword>
<proteinExistence type="predicted"/>
<evidence type="ECO:0000256" key="3">
    <source>
        <dbReference type="ARBA" id="ARBA00023125"/>
    </source>
</evidence>
<dbReference type="GO" id="GO:0006302">
    <property type="term" value="P:double-strand break repair"/>
    <property type="evidence" value="ECO:0007669"/>
    <property type="project" value="TreeGrafter"/>
</dbReference>
<keyword evidence="6" id="KW-0347">Helicase</keyword>
<dbReference type="SMART" id="SM00487">
    <property type="entry name" value="DEXDc"/>
    <property type="match status" value="1"/>
</dbReference>
<dbReference type="OrthoDB" id="2077914at2"/>
<dbReference type="Pfam" id="PF00271">
    <property type="entry name" value="Helicase_C"/>
    <property type="match status" value="1"/>
</dbReference>
<keyword evidence="7" id="KW-1185">Reference proteome</keyword>
<keyword evidence="3" id="KW-0238">DNA-binding</keyword>
<dbReference type="GO" id="GO:0003677">
    <property type="term" value="F:DNA binding"/>
    <property type="evidence" value="ECO:0007669"/>
    <property type="project" value="UniProtKB-KW"/>
</dbReference>
<name>A0A4P6YTD3_9LACO</name>
<evidence type="ECO:0000313" key="6">
    <source>
        <dbReference type="EMBL" id="QBO35913.1"/>
    </source>
</evidence>
<dbReference type="AlphaFoldDB" id="A0A4P6YTD3"/>
<dbReference type="Pfam" id="PF00270">
    <property type="entry name" value="DEAD"/>
    <property type="match status" value="1"/>
</dbReference>
<dbReference type="GO" id="GO:0043138">
    <property type="term" value="F:3'-5' DNA helicase activity"/>
    <property type="evidence" value="ECO:0007669"/>
    <property type="project" value="TreeGrafter"/>
</dbReference>
<dbReference type="Proteomes" id="UP000292886">
    <property type="component" value="Chromosome"/>
</dbReference>
<dbReference type="RefSeq" id="WP_133362992.1">
    <property type="nucleotide sequence ID" value="NZ_CP037940.1"/>
</dbReference>
<feature type="domain" description="Helicase C-terminal" evidence="5">
    <location>
        <begin position="285"/>
        <end position="439"/>
    </location>
</feature>
<dbReference type="PROSITE" id="PS51192">
    <property type="entry name" value="HELICASE_ATP_BIND_1"/>
    <property type="match status" value="1"/>
</dbReference>
<dbReference type="PANTHER" id="PTHR30580">
    <property type="entry name" value="PRIMOSOMAL PROTEIN N"/>
    <property type="match status" value="1"/>
</dbReference>
<dbReference type="Gene3D" id="3.40.50.300">
    <property type="entry name" value="P-loop containing nucleotide triphosphate hydrolases"/>
    <property type="match status" value="2"/>
</dbReference>
<reference evidence="7" key="1">
    <citation type="submission" date="2019-03" db="EMBL/GenBank/DDBJ databases">
        <title>Weissella sp. 26KH-42 Genome sequencing.</title>
        <authorList>
            <person name="Heo J."/>
            <person name="Kim S.-J."/>
            <person name="Kim J.-S."/>
            <person name="Hong S.-B."/>
            <person name="Kwon S.-W."/>
        </authorList>
    </citation>
    <scope>NUCLEOTIDE SEQUENCE [LARGE SCALE GENOMIC DNA]</scope>
    <source>
        <strain evidence="7">26KH-42</strain>
    </source>
</reference>
<feature type="domain" description="Helicase ATP-binding" evidence="4">
    <location>
        <begin position="104"/>
        <end position="256"/>
    </location>
</feature>
<evidence type="ECO:0000256" key="1">
    <source>
        <dbReference type="ARBA" id="ARBA00022741"/>
    </source>
</evidence>
<dbReference type="InterPro" id="IPR027417">
    <property type="entry name" value="P-loop_NTPase"/>
</dbReference>
<dbReference type="SUPFAM" id="SSF52540">
    <property type="entry name" value="P-loop containing nucleoside triphosphate hydrolases"/>
    <property type="match status" value="1"/>
</dbReference>
<dbReference type="GO" id="GO:0006310">
    <property type="term" value="P:DNA recombination"/>
    <property type="evidence" value="ECO:0007669"/>
    <property type="project" value="TreeGrafter"/>
</dbReference>
<dbReference type="PROSITE" id="PS51194">
    <property type="entry name" value="HELICASE_CTER"/>
    <property type="match status" value="1"/>
</dbReference>